<comment type="caution">
    <text evidence="1">The sequence shown here is derived from an EMBL/GenBank/DDBJ whole genome shotgun (WGS) entry which is preliminary data.</text>
</comment>
<dbReference type="EMBL" id="BMOK01000003">
    <property type="protein sequence ID" value="GGL47918.1"/>
    <property type="molecule type" value="Genomic_DNA"/>
</dbReference>
<evidence type="ECO:0000313" key="1">
    <source>
        <dbReference type="EMBL" id="GGL47918.1"/>
    </source>
</evidence>
<protein>
    <submittedName>
        <fullName evidence="1">Uncharacterized protein</fullName>
    </submittedName>
</protein>
<dbReference type="Proteomes" id="UP000654670">
    <property type="component" value="Unassembled WGS sequence"/>
</dbReference>
<reference evidence="1" key="2">
    <citation type="submission" date="2020-09" db="EMBL/GenBank/DDBJ databases">
        <authorList>
            <person name="Sun Q."/>
            <person name="Ohkuma M."/>
        </authorList>
    </citation>
    <scope>NUCLEOTIDE SEQUENCE</scope>
    <source>
        <strain evidence="1">JCM 15325</strain>
    </source>
</reference>
<sequence>MHDLHFRRKCDGRDLLRGIKKNDFIKVFLKSSRPVKGFFAGVSGNVLVLFDCEDLSHRVSTTDICLDDIVAIKSFGFKMDDND</sequence>
<gene>
    <name evidence="1" type="ORF">GCM10007968_10150</name>
</gene>
<organism evidence="1 2">
    <name type="scientific">Sporolactobacillus putidus</name>
    <dbReference type="NCBI Taxonomy" id="492735"/>
    <lineage>
        <taxon>Bacteria</taxon>
        <taxon>Bacillati</taxon>
        <taxon>Bacillota</taxon>
        <taxon>Bacilli</taxon>
        <taxon>Bacillales</taxon>
        <taxon>Sporolactobacillaceae</taxon>
        <taxon>Sporolactobacillus</taxon>
    </lineage>
</organism>
<proteinExistence type="predicted"/>
<reference evidence="1" key="1">
    <citation type="journal article" date="2014" name="Int. J. Syst. Evol. Microbiol.">
        <title>Complete genome sequence of Corynebacterium casei LMG S-19264T (=DSM 44701T), isolated from a smear-ripened cheese.</title>
        <authorList>
            <consortium name="US DOE Joint Genome Institute (JGI-PGF)"/>
            <person name="Walter F."/>
            <person name="Albersmeier A."/>
            <person name="Kalinowski J."/>
            <person name="Ruckert C."/>
        </authorList>
    </citation>
    <scope>NUCLEOTIDE SEQUENCE</scope>
    <source>
        <strain evidence="1">JCM 15325</strain>
    </source>
</reference>
<evidence type="ECO:0000313" key="2">
    <source>
        <dbReference type="Proteomes" id="UP000654670"/>
    </source>
</evidence>
<accession>A0A917VZ78</accession>
<dbReference type="AlphaFoldDB" id="A0A917VZ78"/>
<keyword evidence="2" id="KW-1185">Reference proteome</keyword>
<name>A0A917VZ78_9BACL</name>